<gene>
    <name evidence="7" type="ordered locus">Dshi_2105</name>
</gene>
<dbReference type="GO" id="GO:0009007">
    <property type="term" value="F:site-specific DNA-methyltransferase (adenine-specific) activity"/>
    <property type="evidence" value="ECO:0007669"/>
    <property type="project" value="UniProtKB-EC"/>
</dbReference>
<evidence type="ECO:0000256" key="5">
    <source>
        <dbReference type="ARBA" id="ARBA00047942"/>
    </source>
</evidence>
<dbReference type="InterPro" id="IPR002052">
    <property type="entry name" value="DNA_methylase_N6_adenine_CS"/>
</dbReference>
<dbReference type="InterPro" id="IPR002941">
    <property type="entry name" value="DNA_methylase_N4/N6"/>
</dbReference>
<comment type="catalytic activity">
    <reaction evidence="5">
        <text>a 2'-deoxyadenosine in DNA + S-adenosyl-L-methionine = an N(6)-methyl-2'-deoxyadenosine in DNA + S-adenosyl-L-homocysteine + H(+)</text>
        <dbReference type="Rhea" id="RHEA:15197"/>
        <dbReference type="Rhea" id="RHEA-COMP:12418"/>
        <dbReference type="Rhea" id="RHEA-COMP:12419"/>
        <dbReference type="ChEBI" id="CHEBI:15378"/>
        <dbReference type="ChEBI" id="CHEBI:57856"/>
        <dbReference type="ChEBI" id="CHEBI:59789"/>
        <dbReference type="ChEBI" id="CHEBI:90615"/>
        <dbReference type="ChEBI" id="CHEBI:90616"/>
        <dbReference type="EC" id="2.1.1.72"/>
    </reaction>
</comment>
<evidence type="ECO:0000256" key="3">
    <source>
        <dbReference type="ARBA" id="ARBA00022603"/>
    </source>
</evidence>
<organism evidence="7 8">
    <name type="scientific">Dinoroseobacter shibae (strain DSM 16493 / NCIMB 14021 / DFL 12)</name>
    <dbReference type="NCBI Taxonomy" id="398580"/>
    <lineage>
        <taxon>Bacteria</taxon>
        <taxon>Pseudomonadati</taxon>
        <taxon>Pseudomonadota</taxon>
        <taxon>Alphaproteobacteria</taxon>
        <taxon>Rhodobacterales</taxon>
        <taxon>Roseobacteraceae</taxon>
        <taxon>Dinoroseobacter</taxon>
    </lineage>
</organism>
<dbReference type="REBASE" id="16493">
    <property type="entry name" value="M.Dsh12ORF2102P"/>
</dbReference>
<feature type="domain" description="DNA methylase N-4/N-6" evidence="6">
    <location>
        <begin position="162"/>
        <end position="219"/>
    </location>
</feature>
<dbReference type="HOGENOM" id="CLU_1127443_0_0_5"/>
<evidence type="ECO:0000256" key="2">
    <source>
        <dbReference type="ARBA" id="ARBA00011900"/>
    </source>
</evidence>
<dbReference type="KEGG" id="dsh:Dshi_2105"/>
<keyword evidence="8" id="KW-1185">Reference proteome</keyword>
<proteinExistence type="inferred from homology"/>
<keyword evidence="4" id="KW-0808">Transferase</keyword>
<reference evidence="8" key="1">
    <citation type="journal article" date="2010" name="ISME J.">
        <title>The complete genome sequence of the algal symbiont Dinoroseobacter shibae: a hitchhiker's guide to life in the sea.</title>
        <authorList>
            <person name="Wagner-Dobler I."/>
            <person name="Ballhausen B."/>
            <person name="Berger M."/>
            <person name="Brinkhoff T."/>
            <person name="Buchholz I."/>
            <person name="Bunk B."/>
            <person name="Cypionka H."/>
            <person name="Daniel R."/>
            <person name="Drepper T."/>
            <person name="Gerdts G."/>
            <person name="Hahnke S."/>
            <person name="Han C."/>
            <person name="Jahn D."/>
            <person name="Kalhoefer D."/>
            <person name="Kiss H."/>
            <person name="Klenk H.P."/>
            <person name="Kyrpides N."/>
            <person name="Liebl W."/>
            <person name="Liesegang H."/>
            <person name="Meincke L."/>
            <person name="Pati A."/>
            <person name="Petersen J."/>
            <person name="Piekarski T."/>
            <person name="Pommerenke C."/>
            <person name="Pradella S."/>
            <person name="Pukall R."/>
            <person name="Rabus R."/>
            <person name="Stackebrandt E."/>
            <person name="Thole S."/>
            <person name="Thompson L."/>
            <person name="Tielen P."/>
            <person name="Tomasch J."/>
            <person name="von Jan M."/>
            <person name="Wanphrut N."/>
            <person name="Wichels A."/>
            <person name="Zech H."/>
            <person name="Simon M."/>
        </authorList>
    </citation>
    <scope>NUCLEOTIDE SEQUENCE [LARGE SCALE GENOMIC DNA]</scope>
    <source>
        <strain evidence="8">DSM 16493 / NCIMB 14021 / DFL 12</strain>
    </source>
</reference>
<dbReference type="EMBL" id="CP000830">
    <property type="protein sequence ID" value="ABV93842.1"/>
    <property type="molecule type" value="Genomic_DNA"/>
</dbReference>
<dbReference type="GO" id="GO:0003677">
    <property type="term" value="F:DNA binding"/>
    <property type="evidence" value="ECO:0007669"/>
    <property type="project" value="InterPro"/>
</dbReference>
<dbReference type="PROSITE" id="PS00092">
    <property type="entry name" value="N6_MTASE"/>
    <property type="match status" value="1"/>
</dbReference>
<evidence type="ECO:0000256" key="1">
    <source>
        <dbReference type="ARBA" id="ARBA00006594"/>
    </source>
</evidence>
<dbReference type="OrthoDB" id="9816043at2"/>
<dbReference type="Proteomes" id="UP000006833">
    <property type="component" value="Chromosome"/>
</dbReference>
<dbReference type="GO" id="GO:0032259">
    <property type="term" value="P:methylation"/>
    <property type="evidence" value="ECO:0007669"/>
    <property type="project" value="UniProtKB-KW"/>
</dbReference>
<protein>
    <recommendedName>
        <fullName evidence="2">site-specific DNA-methyltransferase (adenine-specific)</fullName>
        <ecNumber evidence="2">2.1.1.72</ecNumber>
    </recommendedName>
</protein>
<sequence>MSRLTDLIAQAKAKDATLGNELEREFRALANRRAFGLNFERHAPESVELPGRPIRKGDKVRVLPPRGSTDKGDQRLWKVNRTYKQDGKRVADLTLHEAAEPEAQTVPVEDLIVVAEFRDYIYPGLVSTGKVERGGDKPYHTVINGENFHALEALTYTHRGKIDVIYIDPPYNSGASDWKYNNKYVGDEDVYRHSKWLAFMERRLQVARQLLKPSGALTCSPLSPRL</sequence>
<dbReference type="EC" id="2.1.1.72" evidence="2"/>
<dbReference type="AlphaFoldDB" id="A8LPY8"/>
<dbReference type="STRING" id="398580.Dshi_2105"/>
<dbReference type="InterPro" id="IPR029063">
    <property type="entry name" value="SAM-dependent_MTases_sf"/>
</dbReference>
<name>A8LPY8_DINSH</name>
<evidence type="ECO:0000259" key="6">
    <source>
        <dbReference type="Pfam" id="PF01555"/>
    </source>
</evidence>
<evidence type="ECO:0000256" key="4">
    <source>
        <dbReference type="ARBA" id="ARBA00022679"/>
    </source>
</evidence>
<evidence type="ECO:0000313" key="8">
    <source>
        <dbReference type="Proteomes" id="UP000006833"/>
    </source>
</evidence>
<accession>A8LPY8</accession>
<keyword evidence="3" id="KW-0489">Methyltransferase</keyword>
<evidence type="ECO:0000313" key="7">
    <source>
        <dbReference type="EMBL" id="ABV93842.1"/>
    </source>
</evidence>
<dbReference type="Gene3D" id="3.40.50.150">
    <property type="entry name" value="Vaccinia Virus protein VP39"/>
    <property type="match status" value="1"/>
</dbReference>
<dbReference type="GO" id="GO:0008170">
    <property type="term" value="F:N-methyltransferase activity"/>
    <property type="evidence" value="ECO:0007669"/>
    <property type="project" value="InterPro"/>
</dbReference>
<dbReference type="RefSeq" id="WP_012178773.1">
    <property type="nucleotide sequence ID" value="NC_009952.1"/>
</dbReference>
<dbReference type="Pfam" id="PF01555">
    <property type="entry name" value="N6_N4_Mtase"/>
    <property type="match status" value="1"/>
</dbReference>
<dbReference type="SUPFAM" id="SSF53335">
    <property type="entry name" value="S-adenosyl-L-methionine-dependent methyltransferases"/>
    <property type="match status" value="1"/>
</dbReference>
<dbReference type="eggNOG" id="COG2189">
    <property type="taxonomic scope" value="Bacteria"/>
</dbReference>
<comment type="similarity">
    <text evidence="1">Belongs to the N(4)/N(6)-methyltransferase family.</text>
</comment>